<name>A0ABD4Z558_9CREN</name>
<dbReference type="Pfam" id="PF04242">
    <property type="entry name" value="DUF424"/>
    <property type="match status" value="1"/>
</dbReference>
<dbReference type="RefSeq" id="WP_285273314.1">
    <property type="nucleotide sequence ID" value="NZ_JASNVW010000001.1"/>
</dbReference>
<dbReference type="AlphaFoldDB" id="A0ABD4Z558"/>
<organism evidence="1 2">
    <name type="scientific">Ignisphaera cupida</name>
    <dbReference type="NCBI Taxonomy" id="3050454"/>
    <lineage>
        <taxon>Archaea</taxon>
        <taxon>Thermoproteota</taxon>
        <taxon>Thermoprotei</taxon>
        <taxon>Desulfurococcales</taxon>
        <taxon>Desulfurococcaceae</taxon>
        <taxon>Ignisphaera</taxon>
    </lineage>
</organism>
<dbReference type="InterPro" id="IPR007355">
    <property type="entry name" value="DUF424"/>
</dbReference>
<accession>A0ABD4Z558</accession>
<dbReference type="EMBL" id="JASNVW010000001">
    <property type="protein sequence ID" value="MDK6028349.1"/>
    <property type="molecule type" value="Genomic_DNA"/>
</dbReference>
<evidence type="ECO:0000313" key="2">
    <source>
        <dbReference type="Proteomes" id="UP001529235"/>
    </source>
</evidence>
<sequence>MSLFMMKIHHRIGKKIVAVCDEEIVGKVFREGNIVLDISPKFYEGKKADLEEVVKEIMDADIVVLSGKRIVEELDKKGLVIKDYALKVGDQLHLQIIKEVFET</sequence>
<protein>
    <submittedName>
        <fullName evidence="1">DUF424 family protein</fullName>
    </submittedName>
</protein>
<comment type="caution">
    <text evidence="1">The sequence shown here is derived from an EMBL/GenBank/DDBJ whole genome shotgun (WGS) entry which is preliminary data.</text>
</comment>
<proteinExistence type="predicted"/>
<gene>
    <name evidence="1" type="ORF">QPL79_03100</name>
</gene>
<dbReference type="Gene3D" id="3.30.1860.10">
    <property type="entry name" value="uncharacterized conserved protein from methanopyrus kandleri domain like"/>
    <property type="match status" value="1"/>
</dbReference>
<keyword evidence="2" id="KW-1185">Reference proteome</keyword>
<dbReference type="Proteomes" id="UP001529235">
    <property type="component" value="Unassembled WGS sequence"/>
</dbReference>
<reference evidence="1 2" key="1">
    <citation type="submission" date="2023-05" db="EMBL/GenBank/DDBJ databases">
        <title>A new hyperthermophilic archaea 'Ignisphaera cupida' sp. nov. and description of the family 'Ignisphaeraceae' fam. nov.</title>
        <authorList>
            <person name="Podosokorskaya O.A."/>
            <person name="Elcheninov A.G."/>
            <person name="Klukina A."/>
            <person name="Merkel A.Y."/>
        </authorList>
    </citation>
    <scope>NUCLEOTIDE SEQUENCE [LARGE SCALE GENOMIC DNA]</scope>
    <source>
        <strain evidence="1 2">4213-co</strain>
    </source>
</reference>
<evidence type="ECO:0000313" key="1">
    <source>
        <dbReference type="EMBL" id="MDK6028349.1"/>
    </source>
</evidence>